<evidence type="ECO:0000313" key="1">
    <source>
        <dbReference type="EnsemblPlants" id="AUR62000982-RA:cds"/>
    </source>
</evidence>
<name>A0A803KPM6_CHEQI</name>
<dbReference type="InterPro" id="IPR000730">
    <property type="entry name" value="Pr_cel_nuc_antig"/>
</dbReference>
<dbReference type="PANTHER" id="PTHR11352:SF0">
    <property type="entry name" value="PROLIFERATING CELL NUCLEAR ANTIGEN"/>
    <property type="match status" value="1"/>
</dbReference>
<dbReference type="Proteomes" id="UP000596660">
    <property type="component" value="Unplaced"/>
</dbReference>
<reference evidence="1" key="2">
    <citation type="submission" date="2021-03" db="UniProtKB">
        <authorList>
            <consortium name="EnsemblPlants"/>
        </authorList>
    </citation>
    <scope>IDENTIFICATION</scope>
</reference>
<dbReference type="EnsemblPlants" id="AUR62000982-RA">
    <property type="protein sequence ID" value="AUR62000982-RA:cds"/>
    <property type="gene ID" value="AUR62000982"/>
</dbReference>
<dbReference type="AlphaFoldDB" id="A0A803KPM6"/>
<evidence type="ECO:0000313" key="2">
    <source>
        <dbReference type="Proteomes" id="UP000596660"/>
    </source>
</evidence>
<dbReference type="Gramene" id="AUR62000982-RA">
    <property type="protein sequence ID" value="AUR62000982-RA:cds"/>
    <property type="gene ID" value="AUR62000982"/>
</dbReference>
<dbReference type="GO" id="GO:0006298">
    <property type="term" value="P:mismatch repair"/>
    <property type="evidence" value="ECO:0007669"/>
    <property type="project" value="TreeGrafter"/>
</dbReference>
<dbReference type="GO" id="GO:0006272">
    <property type="term" value="P:leading strand elongation"/>
    <property type="evidence" value="ECO:0007669"/>
    <property type="project" value="TreeGrafter"/>
</dbReference>
<sequence length="635" mass="70628">MTVTLDKNQTSIENLSLSTTIKSLNDLETVNVENPIQSSKEPTTPIQEPAIHDPTPIITSFRFGVRPANKLKQALQSLSDANFNPNGLGLIEVVENGLEITVRNTKTGVAGHLWFKSSGLINFEFKKAMINKMIDLNCILDNLVDASANDTVTLLYLHGFSHLNFMFGNASPRLFAVDLLEMDGSFEKFPNITFACEAVILSDHFREIIQAYQELEKPRIGSLEISDKVLTVSVGKRDWRMMYEKVNGIRGMPPNMVHQAWLRLHHRESLKKASFIAAGLLLCLVTDPSDQIMLRFNLRELGDLVFISRAECIIFDANDSPGLHLLASAASLISPKPENLTLSSSLSSVFTLPAMNANVENSIQETPTSSFRFQVPASKLKQALVSLTDATFNPNGLGLIEVKENGLTITVRNTQIEVVGVLWLKPSGLINFELKNAMINKMINLNCILDNLVDASDNDTVTLFHFLGSSQLNFMFGNASPREFAVELLKMDASFEKFPNIYYTCEAVIASDHLREMIKAYKSTTRGRSELVSHLLSFVITTSADGIRGMPPNMMHCGWFQMPHHKSLKKASFLATGLVLCLVTDPPKHIMLRFNLRELGDLTFISKAGYLAFNATVSDYDTLRSSLLASFPRSW</sequence>
<keyword evidence="2" id="KW-1185">Reference proteome</keyword>
<proteinExistence type="predicted"/>
<protein>
    <submittedName>
        <fullName evidence="1">Uncharacterized protein</fullName>
    </submittedName>
</protein>
<accession>A0A803KPM6</accession>
<dbReference type="PANTHER" id="PTHR11352">
    <property type="entry name" value="PROLIFERATING CELL NUCLEAR ANTIGEN"/>
    <property type="match status" value="1"/>
</dbReference>
<organism evidence="1 2">
    <name type="scientific">Chenopodium quinoa</name>
    <name type="common">Quinoa</name>
    <dbReference type="NCBI Taxonomy" id="63459"/>
    <lineage>
        <taxon>Eukaryota</taxon>
        <taxon>Viridiplantae</taxon>
        <taxon>Streptophyta</taxon>
        <taxon>Embryophyta</taxon>
        <taxon>Tracheophyta</taxon>
        <taxon>Spermatophyta</taxon>
        <taxon>Magnoliopsida</taxon>
        <taxon>eudicotyledons</taxon>
        <taxon>Gunneridae</taxon>
        <taxon>Pentapetalae</taxon>
        <taxon>Caryophyllales</taxon>
        <taxon>Chenopodiaceae</taxon>
        <taxon>Chenopodioideae</taxon>
        <taxon>Atripliceae</taxon>
        <taxon>Chenopodium</taxon>
    </lineage>
</organism>
<reference evidence="1" key="1">
    <citation type="journal article" date="2017" name="Nature">
        <title>The genome of Chenopodium quinoa.</title>
        <authorList>
            <person name="Jarvis D.E."/>
            <person name="Ho Y.S."/>
            <person name="Lightfoot D.J."/>
            <person name="Schmoeckel S.M."/>
            <person name="Li B."/>
            <person name="Borm T.J.A."/>
            <person name="Ohyanagi H."/>
            <person name="Mineta K."/>
            <person name="Michell C.T."/>
            <person name="Saber N."/>
            <person name="Kharbatia N.M."/>
            <person name="Rupper R.R."/>
            <person name="Sharp A.R."/>
            <person name="Dally N."/>
            <person name="Boughton B.A."/>
            <person name="Woo Y.H."/>
            <person name="Gao G."/>
            <person name="Schijlen E.G.W.M."/>
            <person name="Guo X."/>
            <person name="Momin A.A."/>
            <person name="Negrao S."/>
            <person name="Al-Babili S."/>
            <person name="Gehring C."/>
            <person name="Roessner U."/>
            <person name="Jung C."/>
            <person name="Murphy K."/>
            <person name="Arold S.T."/>
            <person name="Gojobori T."/>
            <person name="van der Linden C.G."/>
            <person name="van Loo E.N."/>
            <person name="Jellen E.N."/>
            <person name="Maughan P.J."/>
            <person name="Tester M."/>
        </authorList>
    </citation>
    <scope>NUCLEOTIDE SEQUENCE [LARGE SCALE GENOMIC DNA]</scope>
    <source>
        <strain evidence="1">cv. PI 614886</strain>
    </source>
</reference>
<dbReference type="GO" id="GO:0030337">
    <property type="term" value="F:DNA polymerase processivity factor activity"/>
    <property type="evidence" value="ECO:0007669"/>
    <property type="project" value="InterPro"/>
</dbReference>
<dbReference type="Gene3D" id="3.70.10.10">
    <property type="match status" value="2"/>
</dbReference>
<dbReference type="GO" id="GO:0019985">
    <property type="term" value="P:translesion synthesis"/>
    <property type="evidence" value="ECO:0007669"/>
    <property type="project" value="TreeGrafter"/>
</dbReference>
<dbReference type="GO" id="GO:0043626">
    <property type="term" value="C:PCNA complex"/>
    <property type="evidence" value="ECO:0007669"/>
    <property type="project" value="TreeGrafter"/>
</dbReference>
<dbReference type="GO" id="GO:0003677">
    <property type="term" value="F:DNA binding"/>
    <property type="evidence" value="ECO:0007669"/>
    <property type="project" value="InterPro"/>
</dbReference>
<dbReference type="GO" id="GO:0006275">
    <property type="term" value="P:regulation of DNA replication"/>
    <property type="evidence" value="ECO:0007669"/>
    <property type="project" value="InterPro"/>
</dbReference>